<comment type="catalytic activity">
    <reaction evidence="8">
        <text>3-oxo-5beta-cholan-24-oate + NADH + H(+) = isolithocholate + NAD(+)</text>
        <dbReference type="Rhea" id="RHEA:47508"/>
        <dbReference type="ChEBI" id="CHEBI:11867"/>
        <dbReference type="ChEBI" id="CHEBI:15378"/>
        <dbReference type="ChEBI" id="CHEBI:57540"/>
        <dbReference type="ChEBI" id="CHEBI:57945"/>
        <dbReference type="ChEBI" id="CHEBI:87728"/>
        <dbReference type="EC" id="1.1.1.391"/>
    </reaction>
    <physiologicalReaction direction="left-to-right" evidence="8">
        <dbReference type="Rhea" id="RHEA:47509"/>
    </physiologicalReaction>
</comment>
<dbReference type="PANTHER" id="PTHR48107:SF16">
    <property type="entry name" value="NADPH-DEPENDENT ALDEHYDE REDUCTASE 1, CHLOROPLASTIC"/>
    <property type="match status" value="1"/>
</dbReference>
<evidence type="ECO:0000256" key="11">
    <source>
        <dbReference type="SAM" id="MobiDB-lite"/>
    </source>
</evidence>
<name>A0A423UJV9_9ACTN</name>
<reference evidence="12 15" key="4">
    <citation type="journal article" date="2019" name="Nat. Med.">
        <title>A library of human gut bacterial isolates paired with longitudinal multiomics data enables mechanistic microbiome research.</title>
        <authorList>
            <person name="Poyet M."/>
            <person name="Groussin M."/>
            <person name="Gibbons S.M."/>
            <person name="Avila-Pacheco J."/>
            <person name="Jiang X."/>
            <person name="Kearney S.M."/>
            <person name="Perrotta A.R."/>
            <person name="Berdy B."/>
            <person name="Zhao S."/>
            <person name="Lieberman T.D."/>
            <person name="Swanson P.K."/>
            <person name="Smith M."/>
            <person name="Roesemann S."/>
            <person name="Alexander J.E."/>
            <person name="Rich S.A."/>
            <person name="Livny J."/>
            <person name="Vlamakis H."/>
            <person name="Clish C."/>
            <person name="Bullock K."/>
            <person name="Deik A."/>
            <person name="Scott J."/>
            <person name="Pierce K.A."/>
            <person name="Xavier R.J."/>
            <person name="Alm E.J."/>
        </authorList>
    </citation>
    <scope>NUCLEOTIDE SEQUENCE [LARGE SCALE GENOMIC DNA]</scope>
    <source>
        <strain evidence="12 15">BIOML-A1</strain>
    </source>
</reference>
<dbReference type="SUPFAM" id="SSF51735">
    <property type="entry name" value="NAD(P)-binding Rossmann-fold domains"/>
    <property type="match status" value="1"/>
</dbReference>
<comment type="catalytic activity">
    <reaction evidence="5">
        <text>12alpha-hydroxy-3-oxo-5beta-cholan-24-oate + NADH + H(+) = isodeoxycholate + NAD(+)</text>
        <dbReference type="Rhea" id="RHEA:47492"/>
        <dbReference type="ChEBI" id="CHEBI:15378"/>
        <dbReference type="ChEBI" id="CHEBI:57540"/>
        <dbReference type="ChEBI" id="CHEBI:57945"/>
        <dbReference type="ChEBI" id="CHEBI:87733"/>
        <dbReference type="ChEBI" id="CHEBI:87734"/>
    </reaction>
    <physiologicalReaction direction="left-to-right" evidence="5">
        <dbReference type="Rhea" id="RHEA:47493"/>
    </physiologicalReaction>
</comment>
<evidence type="ECO:0000256" key="10">
    <source>
        <dbReference type="ARBA" id="ARBA00081284"/>
    </source>
</evidence>
<keyword evidence="2" id="KW-0560">Oxidoreductase</keyword>
<evidence type="ECO:0000256" key="9">
    <source>
        <dbReference type="ARBA" id="ARBA00067031"/>
    </source>
</evidence>
<comment type="similarity">
    <text evidence="1">Belongs to the short-chain dehydrogenases/reductases (SDR) family.</text>
</comment>
<comment type="catalytic activity">
    <reaction evidence="7">
        <text>7alpha,12alpha-dihydroxy-3-oxo-5beta-cholan-24-oate + NADH + H(+) = isocholate + NAD(+)</text>
        <dbReference type="Rhea" id="RHEA:47512"/>
        <dbReference type="ChEBI" id="CHEBI:15378"/>
        <dbReference type="ChEBI" id="CHEBI:57540"/>
        <dbReference type="ChEBI" id="CHEBI:57945"/>
        <dbReference type="ChEBI" id="CHEBI:87735"/>
        <dbReference type="ChEBI" id="CHEBI:87736"/>
    </reaction>
    <physiologicalReaction direction="left-to-right" evidence="7">
        <dbReference type="Rhea" id="RHEA:47513"/>
    </physiologicalReaction>
</comment>
<comment type="caution">
    <text evidence="13">The sequence shown here is derived from an EMBL/GenBank/DDBJ whole genome shotgun (WGS) entry which is preliminary data.</text>
</comment>
<dbReference type="InterPro" id="IPR002347">
    <property type="entry name" value="SDR_fam"/>
</dbReference>
<dbReference type="GO" id="GO:0008202">
    <property type="term" value="P:steroid metabolic process"/>
    <property type="evidence" value="ECO:0007669"/>
    <property type="project" value="UniProtKB-KW"/>
</dbReference>
<accession>A0A423UJV9</accession>
<dbReference type="PROSITE" id="PS00061">
    <property type="entry name" value="ADH_SHORT"/>
    <property type="match status" value="1"/>
</dbReference>
<proteinExistence type="inferred from homology"/>
<dbReference type="EC" id="1.1.1.391" evidence="9"/>
<feature type="compositionally biased region" description="Basic and acidic residues" evidence="11">
    <location>
        <begin position="19"/>
        <end position="37"/>
    </location>
</feature>
<keyword evidence="3" id="KW-0443">Lipid metabolism</keyword>
<dbReference type="Proteomes" id="UP000285258">
    <property type="component" value="Unassembled WGS sequence"/>
</dbReference>
<keyword evidence="4" id="KW-0753">Steroid metabolism</keyword>
<dbReference type="AlphaFoldDB" id="A0A423UJV9"/>
<feature type="region of interest" description="Disordered" evidence="11">
    <location>
        <begin position="18"/>
        <end position="37"/>
    </location>
</feature>
<evidence type="ECO:0000313" key="13">
    <source>
        <dbReference type="EMBL" id="ROT89706.1"/>
    </source>
</evidence>
<dbReference type="GO" id="GO:0016614">
    <property type="term" value="F:oxidoreductase activity, acting on CH-OH group of donors"/>
    <property type="evidence" value="ECO:0007669"/>
    <property type="project" value="UniProtKB-ARBA"/>
</dbReference>
<dbReference type="InterPro" id="IPR020904">
    <property type="entry name" value="Sc_DH/Rdtase_CS"/>
</dbReference>
<dbReference type="FunFam" id="3.40.50.720:FF:000084">
    <property type="entry name" value="Short-chain dehydrogenase reductase"/>
    <property type="match status" value="1"/>
</dbReference>
<dbReference type="PANTHER" id="PTHR48107">
    <property type="entry name" value="NADPH-DEPENDENT ALDEHYDE REDUCTASE-LIKE PROTEIN, CHLOROPLASTIC-RELATED"/>
    <property type="match status" value="1"/>
</dbReference>
<dbReference type="Gene3D" id="3.40.50.720">
    <property type="entry name" value="NAD(P)-binding Rossmann-like Domain"/>
    <property type="match status" value="1"/>
</dbReference>
<organism evidence="13 14">
    <name type="scientific">Gordonibacter urolithinfaciens</name>
    <dbReference type="NCBI Taxonomy" id="1335613"/>
    <lineage>
        <taxon>Bacteria</taxon>
        <taxon>Bacillati</taxon>
        <taxon>Actinomycetota</taxon>
        <taxon>Coriobacteriia</taxon>
        <taxon>Eggerthellales</taxon>
        <taxon>Eggerthellaceae</taxon>
        <taxon>Gordonibacter</taxon>
    </lineage>
</organism>
<dbReference type="Pfam" id="PF13561">
    <property type="entry name" value="adh_short_C2"/>
    <property type="match status" value="1"/>
</dbReference>
<dbReference type="RefSeq" id="WP_096226967.1">
    <property type="nucleotide sequence ID" value="NZ_CP168029.1"/>
</dbReference>
<dbReference type="InterPro" id="IPR036291">
    <property type="entry name" value="NAD(P)-bd_dom_sf"/>
</dbReference>
<dbReference type="PRINTS" id="PR00081">
    <property type="entry name" value="GDHRDH"/>
</dbReference>
<dbReference type="EMBL" id="WKZA01000016">
    <property type="protein sequence ID" value="MSA94484.1"/>
    <property type="molecule type" value="Genomic_DNA"/>
</dbReference>
<gene>
    <name evidence="13" type="ORF">DMP12_08155</name>
    <name evidence="12" type="ORF">GKG38_05315</name>
</gene>
<evidence type="ECO:0000256" key="6">
    <source>
        <dbReference type="ARBA" id="ARBA00050953"/>
    </source>
</evidence>
<evidence type="ECO:0000256" key="5">
    <source>
        <dbReference type="ARBA" id="ARBA00050257"/>
    </source>
</evidence>
<comment type="catalytic activity">
    <reaction evidence="6">
        <text>3-oxochenodeoxycholate + NADH + H(+) = isochenodeoxycholate + NAD(+)</text>
        <dbReference type="Rhea" id="RHEA:47516"/>
        <dbReference type="ChEBI" id="CHEBI:15378"/>
        <dbReference type="ChEBI" id="CHEBI:57540"/>
        <dbReference type="ChEBI" id="CHEBI:57945"/>
        <dbReference type="ChEBI" id="CHEBI:87730"/>
        <dbReference type="ChEBI" id="CHEBI:87731"/>
    </reaction>
    <physiologicalReaction direction="left-to-right" evidence="6">
        <dbReference type="Rhea" id="RHEA:47517"/>
    </physiologicalReaction>
</comment>
<protein>
    <recommendedName>
        <fullName evidence="9">3beta-hydroxycholanate 3-dehydrogenase (NAD(+))</fullName>
        <ecNumber evidence="9">1.1.1.391</ecNumber>
    </recommendedName>
    <alternativeName>
        <fullName evidence="10">NAD-dependent bile acid 3beta-dehydrogenase</fullName>
    </alternativeName>
</protein>
<evidence type="ECO:0000256" key="1">
    <source>
        <dbReference type="ARBA" id="ARBA00006484"/>
    </source>
</evidence>
<reference evidence="13" key="2">
    <citation type="journal article" date="2019" name="Int. J. Syst. Evol. Microbiol.">
        <title>Gordonibacter faecihominis is a later heterotypic synonym of Gordonibacter urolithinfaciens.</title>
        <authorList>
            <person name="Danylec N."/>
            <person name="Stoll D.A."/>
            <person name="Huch M."/>
        </authorList>
    </citation>
    <scope>NUCLEOTIDE SEQUENCE</scope>
    <source>
        <strain evidence="13">DSM 27213</strain>
    </source>
</reference>
<sequence>MTQTAMLETQAPKAGYAMDDVRANVDPKPQIESDDYRPAGKLEGRAALVTGGDSGIGAAAAIAFAKEGADVALVYYSSDDDAQAVAERIRSLGRRALVFKGDVGDEEFCRRTVGGIVDAWGRLDVLVNNAGEQTPQKSILDITQAQLVRTFQTNIFSMFFLVKAALPHMPRGGAIVNTTSVTAYQGSPQLLDYSATKGAITAFTRSLSENEELVGRGIRVNAVAPGPIWTPLNPASYGADSDKVRHFGESVPMGRPGQPYELAPAYVFLACDDSSYISGQVIHVNGGTVVNG</sequence>
<evidence type="ECO:0000313" key="12">
    <source>
        <dbReference type="EMBL" id="MSA94484.1"/>
    </source>
</evidence>
<evidence type="ECO:0000256" key="3">
    <source>
        <dbReference type="ARBA" id="ARBA00023098"/>
    </source>
</evidence>
<reference evidence="14" key="1">
    <citation type="submission" date="2018-05" db="EMBL/GenBank/DDBJ databases">
        <title>Genome Sequencing of selected type strains of the family Eggerthellaceae.</title>
        <authorList>
            <person name="Danylec N."/>
            <person name="Stoll D.A."/>
            <person name="Doetsch A."/>
            <person name="Huch M."/>
        </authorList>
    </citation>
    <scope>NUCLEOTIDE SEQUENCE [LARGE SCALE GENOMIC DNA]</scope>
    <source>
        <strain evidence="14">DSM 27213</strain>
    </source>
</reference>
<reference evidence="13" key="3">
    <citation type="journal article" date="2019" name="Microbiol. Resour. Announc.">
        <title>Draft Genome Sequences of Type Strains of Gordonibacter faecihominis, Paraeggerthella hongkongensis, Parvibacter caecicola,Slackia equolifaciens, Slackia faecicanis, and Slackia isoflavoniconvertens.</title>
        <authorList>
            <person name="Danylec N."/>
            <person name="Stoll D.A."/>
            <person name="Dotsch A."/>
            <person name="Huch M."/>
        </authorList>
    </citation>
    <scope>NUCLEOTIDE SEQUENCE</scope>
    <source>
        <strain evidence="13">DSM 27213</strain>
    </source>
</reference>
<evidence type="ECO:0000256" key="2">
    <source>
        <dbReference type="ARBA" id="ARBA00023002"/>
    </source>
</evidence>
<evidence type="ECO:0000256" key="4">
    <source>
        <dbReference type="ARBA" id="ARBA00023221"/>
    </source>
</evidence>
<evidence type="ECO:0000256" key="8">
    <source>
        <dbReference type="ARBA" id="ARBA00052953"/>
    </source>
</evidence>
<dbReference type="EMBL" id="QIBW01000008">
    <property type="protein sequence ID" value="ROT89706.1"/>
    <property type="molecule type" value="Genomic_DNA"/>
</dbReference>
<dbReference type="PRINTS" id="PR00080">
    <property type="entry name" value="SDRFAMILY"/>
</dbReference>
<evidence type="ECO:0000313" key="15">
    <source>
        <dbReference type="Proteomes" id="UP000462865"/>
    </source>
</evidence>
<dbReference type="Proteomes" id="UP000462865">
    <property type="component" value="Unassembled WGS sequence"/>
</dbReference>
<evidence type="ECO:0000256" key="7">
    <source>
        <dbReference type="ARBA" id="ARBA00052497"/>
    </source>
</evidence>
<evidence type="ECO:0000313" key="14">
    <source>
        <dbReference type="Proteomes" id="UP000285258"/>
    </source>
</evidence>